<dbReference type="EMBL" id="BGPR01000027">
    <property type="protein sequence ID" value="GBL81951.1"/>
    <property type="molecule type" value="Genomic_DNA"/>
</dbReference>
<dbReference type="Proteomes" id="UP000499080">
    <property type="component" value="Unassembled WGS sequence"/>
</dbReference>
<proteinExistence type="predicted"/>
<reference evidence="1 2" key="1">
    <citation type="journal article" date="2019" name="Sci. Rep.">
        <title>Orb-weaving spider Araneus ventricosus genome elucidates the spidroin gene catalogue.</title>
        <authorList>
            <person name="Kono N."/>
            <person name="Nakamura H."/>
            <person name="Ohtoshi R."/>
            <person name="Moran D.A.P."/>
            <person name="Shinohara A."/>
            <person name="Yoshida Y."/>
            <person name="Fujiwara M."/>
            <person name="Mori M."/>
            <person name="Tomita M."/>
            <person name="Arakawa K."/>
        </authorList>
    </citation>
    <scope>NUCLEOTIDE SEQUENCE [LARGE SCALE GENOMIC DNA]</scope>
</reference>
<dbReference type="AlphaFoldDB" id="A0A4Y2APW8"/>
<organism evidence="1 2">
    <name type="scientific">Araneus ventricosus</name>
    <name type="common">Orbweaver spider</name>
    <name type="synonym">Epeira ventricosa</name>
    <dbReference type="NCBI Taxonomy" id="182803"/>
    <lineage>
        <taxon>Eukaryota</taxon>
        <taxon>Metazoa</taxon>
        <taxon>Ecdysozoa</taxon>
        <taxon>Arthropoda</taxon>
        <taxon>Chelicerata</taxon>
        <taxon>Arachnida</taxon>
        <taxon>Araneae</taxon>
        <taxon>Araneomorphae</taxon>
        <taxon>Entelegynae</taxon>
        <taxon>Araneoidea</taxon>
        <taxon>Araneidae</taxon>
        <taxon>Araneus</taxon>
    </lineage>
</organism>
<name>A0A4Y2APW8_ARAVE</name>
<keyword evidence="2" id="KW-1185">Reference proteome</keyword>
<gene>
    <name evidence="1" type="ORF">AVEN_50536_1</name>
</gene>
<protein>
    <submittedName>
        <fullName evidence="1">Uncharacterized protein</fullName>
    </submittedName>
</protein>
<sequence length="93" mass="10331">MGQDWGCRPGAPISSISGDECVLLCFLLCGVLDYCPRTNPLKAYCHPCSFVIGVRSYVTNLHLFPVLKSSLSGRHFRSNEGVRLVVKKFLRSL</sequence>
<evidence type="ECO:0000313" key="1">
    <source>
        <dbReference type="EMBL" id="GBL81951.1"/>
    </source>
</evidence>
<evidence type="ECO:0000313" key="2">
    <source>
        <dbReference type="Proteomes" id="UP000499080"/>
    </source>
</evidence>
<accession>A0A4Y2APW8</accession>
<comment type="caution">
    <text evidence="1">The sequence shown here is derived from an EMBL/GenBank/DDBJ whole genome shotgun (WGS) entry which is preliminary data.</text>
</comment>